<feature type="domain" description="Histidine kinase" evidence="18">
    <location>
        <begin position="235"/>
        <end position="450"/>
    </location>
</feature>
<evidence type="ECO:0000256" key="7">
    <source>
        <dbReference type="ARBA" id="ARBA00022692"/>
    </source>
</evidence>
<evidence type="ECO:0000256" key="1">
    <source>
        <dbReference type="ARBA" id="ARBA00000085"/>
    </source>
</evidence>
<evidence type="ECO:0000256" key="16">
    <source>
        <dbReference type="ARBA" id="ARBA00040841"/>
    </source>
</evidence>
<evidence type="ECO:0000256" key="17">
    <source>
        <dbReference type="SAM" id="Phobius"/>
    </source>
</evidence>
<evidence type="ECO:0000256" key="2">
    <source>
        <dbReference type="ARBA" id="ARBA00004651"/>
    </source>
</evidence>
<dbReference type="InterPro" id="IPR004358">
    <property type="entry name" value="Sig_transdc_His_kin-like_C"/>
</dbReference>
<keyword evidence="8" id="KW-0547">Nucleotide-binding</keyword>
<dbReference type="GO" id="GO:0005524">
    <property type="term" value="F:ATP binding"/>
    <property type="evidence" value="ECO:0007669"/>
    <property type="project" value="UniProtKB-KW"/>
</dbReference>
<dbReference type="SMART" id="SM00304">
    <property type="entry name" value="HAMP"/>
    <property type="match status" value="1"/>
</dbReference>
<dbReference type="EMBL" id="QUBQ01000004">
    <property type="protein sequence ID" value="REK71915.1"/>
    <property type="molecule type" value="Genomic_DNA"/>
</dbReference>
<keyword evidence="6" id="KW-0808">Transferase</keyword>
<organism evidence="20 21">
    <name type="scientific">Paenibacillus paeoniae</name>
    <dbReference type="NCBI Taxonomy" id="2292705"/>
    <lineage>
        <taxon>Bacteria</taxon>
        <taxon>Bacillati</taxon>
        <taxon>Bacillota</taxon>
        <taxon>Bacilli</taxon>
        <taxon>Bacillales</taxon>
        <taxon>Paenibacillaceae</taxon>
        <taxon>Paenibacillus</taxon>
    </lineage>
</organism>
<protein>
    <recommendedName>
        <fullName evidence="16">Heme sensor protein HssS</fullName>
        <ecNumber evidence="3">2.7.13.3</ecNumber>
    </recommendedName>
</protein>
<evidence type="ECO:0000256" key="14">
    <source>
        <dbReference type="ARBA" id="ARBA00023136"/>
    </source>
</evidence>
<dbReference type="InterPro" id="IPR003660">
    <property type="entry name" value="HAMP_dom"/>
</dbReference>
<dbReference type="InterPro" id="IPR050398">
    <property type="entry name" value="HssS/ArlS-like"/>
</dbReference>
<evidence type="ECO:0000256" key="9">
    <source>
        <dbReference type="ARBA" id="ARBA00022777"/>
    </source>
</evidence>
<dbReference type="SUPFAM" id="SSF158472">
    <property type="entry name" value="HAMP domain-like"/>
    <property type="match status" value="1"/>
</dbReference>
<evidence type="ECO:0000256" key="8">
    <source>
        <dbReference type="ARBA" id="ARBA00022741"/>
    </source>
</evidence>
<reference evidence="20 21" key="1">
    <citation type="submission" date="2018-08" db="EMBL/GenBank/DDBJ databases">
        <title>Paenibacillus sp. M4BSY-1, whole genome shotgun sequence.</title>
        <authorList>
            <person name="Tuo L."/>
        </authorList>
    </citation>
    <scope>NUCLEOTIDE SEQUENCE [LARGE SCALE GENOMIC DNA]</scope>
    <source>
        <strain evidence="20 21">M4BSY-1</strain>
    </source>
</reference>
<dbReference type="GO" id="GO:0005886">
    <property type="term" value="C:plasma membrane"/>
    <property type="evidence" value="ECO:0007669"/>
    <property type="project" value="UniProtKB-SubCell"/>
</dbReference>
<dbReference type="CDD" id="cd00075">
    <property type="entry name" value="HATPase"/>
    <property type="match status" value="1"/>
</dbReference>
<comment type="catalytic activity">
    <reaction evidence="1">
        <text>ATP + protein L-histidine = ADP + protein N-phospho-L-histidine.</text>
        <dbReference type="EC" id="2.7.13.3"/>
    </reaction>
</comment>
<keyword evidence="7 17" id="KW-0812">Transmembrane</keyword>
<feature type="domain" description="HAMP" evidence="19">
    <location>
        <begin position="175"/>
        <end position="227"/>
    </location>
</feature>
<dbReference type="RefSeq" id="WP_116048251.1">
    <property type="nucleotide sequence ID" value="NZ_QUBQ01000004.1"/>
</dbReference>
<comment type="caution">
    <text evidence="20">The sequence shown here is derived from an EMBL/GenBank/DDBJ whole genome shotgun (WGS) entry which is preliminary data.</text>
</comment>
<evidence type="ECO:0000256" key="12">
    <source>
        <dbReference type="ARBA" id="ARBA00023012"/>
    </source>
</evidence>
<comment type="subcellular location">
    <subcellularLocation>
        <location evidence="2">Cell membrane</location>
        <topology evidence="2">Multi-pass membrane protein</topology>
    </subcellularLocation>
</comment>
<dbReference type="PANTHER" id="PTHR45528:SF11">
    <property type="entry name" value="HISTIDINE KINASE"/>
    <property type="match status" value="1"/>
</dbReference>
<dbReference type="InterPro" id="IPR003661">
    <property type="entry name" value="HisK_dim/P_dom"/>
</dbReference>
<dbReference type="Proteomes" id="UP000261905">
    <property type="component" value="Unassembled WGS sequence"/>
</dbReference>
<accession>A0A371P7Q4</accession>
<dbReference type="SUPFAM" id="SSF47384">
    <property type="entry name" value="Homodimeric domain of signal transducing histidine kinase"/>
    <property type="match status" value="1"/>
</dbReference>
<dbReference type="AlphaFoldDB" id="A0A371P7Q4"/>
<dbReference type="Gene3D" id="3.30.565.10">
    <property type="entry name" value="Histidine kinase-like ATPase, C-terminal domain"/>
    <property type="match status" value="1"/>
</dbReference>
<evidence type="ECO:0000256" key="13">
    <source>
        <dbReference type="ARBA" id="ARBA00023026"/>
    </source>
</evidence>
<dbReference type="Pfam" id="PF00672">
    <property type="entry name" value="HAMP"/>
    <property type="match status" value="1"/>
</dbReference>
<keyword evidence="21" id="KW-1185">Reference proteome</keyword>
<keyword evidence="4" id="KW-1003">Cell membrane</keyword>
<dbReference type="Gene3D" id="1.10.287.130">
    <property type="match status" value="1"/>
</dbReference>
<comment type="function">
    <text evidence="15">Member of the two-component regulatory system HssS/HssR involved in intracellular heme homeostasis and tempering of staphylococcal virulence. HssS functions as a heme sensor histidine kinase which is autophosphorylated at a histidine residue and transfers its phosphate group to an aspartate residue of HssR. HssR/HssS activates the expression of hrtAB, an efflux pump, in response to extracellular heme, hemin, hemoglobin or blood.</text>
</comment>
<evidence type="ECO:0000313" key="21">
    <source>
        <dbReference type="Proteomes" id="UP000261905"/>
    </source>
</evidence>
<dbReference type="EC" id="2.7.13.3" evidence="3"/>
<dbReference type="InterPro" id="IPR036097">
    <property type="entry name" value="HisK_dim/P_sf"/>
</dbReference>
<dbReference type="InterPro" id="IPR003594">
    <property type="entry name" value="HATPase_dom"/>
</dbReference>
<dbReference type="OrthoDB" id="9813151at2"/>
<keyword evidence="10" id="KW-0067">ATP-binding</keyword>
<evidence type="ECO:0000313" key="20">
    <source>
        <dbReference type="EMBL" id="REK71915.1"/>
    </source>
</evidence>
<dbReference type="InterPro" id="IPR005467">
    <property type="entry name" value="His_kinase_dom"/>
</dbReference>
<dbReference type="PROSITE" id="PS50885">
    <property type="entry name" value="HAMP"/>
    <property type="match status" value="1"/>
</dbReference>
<keyword evidence="11 17" id="KW-1133">Transmembrane helix</keyword>
<keyword evidence="13" id="KW-0843">Virulence</keyword>
<dbReference type="Pfam" id="PF00512">
    <property type="entry name" value="HisKA"/>
    <property type="match status" value="1"/>
</dbReference>
<sequence>MIRTLYVRVVLTFLAIILMAIVGAALIGFVLFQRDLNDLQQEEMRTAGEHIISLYEQTNVQDLERFIVDISSLTSYPVRILDRSSDGTDYRDINESYDVHLSREIVQRVLDGETYQAVIKKEGAFIGLPISYKQESYALVLLSSSRNEVLIIRLFLFILGLVLFIGSLLILFAAGYLVKPLKGLTTAARRLAKGDFDVALRMKRGDEIGTLAQSFNEMAVELKELETMRQDFVSNVSHEIQTPLTSISGFAKTLRYNKQMTADKRDRYLDIIVAESERLSRLGDNLLKLASLDSNHHPFEARAYHLDEQIRRVVVACEPQWSAKGLQVEVDLPVAARIIADEDQLSQVWLNVLGNSIKFTPEGGRIHIALTSTPTTHTITLSDTGRGMSPEELGRVFERFYKADRSRSGGGNGLGLAIVHKIIAHHHGDIELRSEAGLGTEVIVRLPLSPPVSHD</sequence>
<proteinExistence type="predicted"/>
<dbReference type="InterPro" id="IPR036890">
    <property type="entry name" value="HATPase_C_sf"/>
</dbReference>
<dbReference type="SMART" id="SM00387">
    <property type="entry name" value="HATPase_c"/>
    <property type="match status" value="1"/>
</dbReference>
<dbReference type="Pfam" id="PF02518">
    <property type="entry name" value="HATPase_c"/>
    <property type="match status" value="1"/>
</dbReference>
<feature type="transmembrane region" description="Helical" evidence="17">
    <location>
        <begin position="154"/>
        <end position="178"/>
    </location>
</feature>
<evidence type="ECO:0000256" key="3">
    <source>
        <dbReference type="ARBA" id="ARBA00012438"/>
    </source>
</evidence>
<keyword evidence="12" id="KW-0902">Two-component regulatory system</keyword>
<keyword evidence="5" id="KW-0597">Phosphoprotein</keyword>
<dbReference type="CDD" id="cd06225">
    <property type="entry name" value="HAMP"/>
    <property type="match status" value="1"/>
</dbReference>
<name>A0A371P7Q4_9BACL</name>
<dbReference type="PROSITE" id="PS50109">
    <property type="entry name" value="HIS_KIN"/>
    <property type="match status" value="1"/>
</dbReference>
<evidence type="ECO:0000256" key="11">
    <source>
        <dbReference type="ARBA" id="ARBA00022989"/>
    </source>
</evidence>
<keyword evidence="9" id="KW-0418">Kinase</keyword>
<feature type="transmembrane region" description="Helical" evidence="17">
    <location>
        <begin position="6"/>
        <end position="32"/>
    </location>
</feature>
<dbReference type="SMART" id="SM00388">
    <property type="entry name" value="HisKA"/>
    <property type="match status" value="1"/>
</dbReference>
<dbReference type="PRINTS" id="PR00344">
    <property type="entry name" value="BCTRLSENSOR"/>
</dbReference>
<dbReference type="SUPFAM" id="SSF55874">
    <property type="entry name" value="ATPase domain of HSP90 chaperone/DNA topoisomerase II/histidine kinase"/>
    <property type="match status" value="1"/>
</dbReference>
<dbReference type="FunFam" id="3.30.565.10:FF:000006">
    <property type="entry name" value="Sensor histidine kinase WalK"/>
    <property type="match status" value="1"/>
</dbReference>
<keyword evidence="14 17" id="KW-0472">Membrane</keyword>
<dbReference type="FunFam" id="1.10.287.130:FF:000001">
    <property type="entry name" value="Two-component sensor histidine kinase"/>
    <property type="match status" value="1"/>
</dbReference>
<dbReference type="CDD" id="cd00082">
    <property type="entry name" value="HisKA"/>
    <property type="match status" value="1"/>
</dbReference>
<dbReference type="Gene3D" id="6.10.340.10">
    <property type="match status" value="1"/>
</dbReference>
<evidence type="ECO:0000256" key="6">
    <source>
        <dbReference type="ARBA" id="ARBA00022679"/>
    </source>
</evidence>
<evidence type="ECO:0000259" key="19">
    <source>
        <dbReference type="PROSITE" id="PS50885"/>
    </source>
</evidence>
<evidence type="ECO:0000256" key="10">
    <source>
        <dbReference type="ARBA" id="ARBA00022840"/>
    </source>
</evidence>
<evidence type="ECO:0000259" key="18">
    <source>
        <dbReference type="PROSITE" id="PS50109"/>
    </source>
</evidence>
<gene>
    <name evidence="20" type="ORF">DX130_19610</name>
</gene>
<dbReference type="GO" id="GO:0000155">
    <property type="term" value="F:phosphorelay sensor kinase activity"/>
    <property type="evidence" value="ECO:0007669"/>
    <property type="project" value="InterPro"/>
</dbReference>
<evidence type="ECO:0000256" key="4">
    <source>
        <dbReference type="ARBA" id="ARBA00022475"/>
    </source>
</evidence>
<evidence type="ECO:0000256" key="15">
    <source>
        <dbReference type="ARBA" id="ARBA00037219"/>
    </source>
</evidence>
<evidence type="ECO:0000256" key="5">
    <source>
        <dbReference type="ARBA" id="ARBA00022553"/>
    </source>
</evidence>
<dbReference type="PANTHER" id="PTHR45528">
    <property type="entry name" value="SENSOR HISTIDINE KINASE CPXA"/>
    <property type="match status" value="1"/>
</dbReference>